<gene>
    <name evidence="2" type="ORF">F4556_006710</name>
</gene>
<name>A0A7W7SIM9_9ACTN</name>
<feature type="transmembrane region" description="Helical" evidence="1">
    <location>
        <begin position="12"/>
        <end position="33"/>
    </location>
</feature>
<organism evidence="2 3">
    <name type="scientific">Kitasatospora gansuensis</name>
    <dbReference type="NCBI Taxonomy" id="258050"/>
    <lineage>
        <taxon>Bacteria</taxon>
        <taxon>Bacillati</taxon>
        <taxon>Actinomycetota</taxon>
        <taxon>Actinomycetes</taxon>
        <taxon>Kitasatosporales</taxon>
        <taxon>Streptomycetaceae</taxon>
        <taxon>Kitasatospora</taxon>
    </lineage>
</organism>
<proteinExistence type="predicted"/>
<reference evidence="2 3" key="1">
    <citation type="submission" date="2020-08" db="EMBL/GenBank/DDBJ databases">
        <title>Sequencing the genomes of 1000 actinobacteria strains.</title>
        <authorList>
            <person name="Klenk H.-P."/>
        </authorList>
    </citation>
    <scope>NUCLEOTIDE SEQUENCE [LARGE SCALE GENOMIC DNA]</scope>
    <source>
        <strain evidence="2 3">DSM 44786</strain>
    </source>
</reference>
<evidence type="ECO:0008006" key="4">
    <source>
        <dbReference type="Google" id="ProtNLM"/>
    </source>
</evidence>
<dbReference type="Proteomes" id="UP000573327">
    <property type="component" value="Unassembled WGS sequence"/>
</dbReference>
<keyword evidence="1" id="KW-0812">Transmembrane</keyword>
<feature type="transmembrane region" description="Helical" evidence="1">
    <location>
        <begin position="79"/>
        <end position="99"/>
    </location>
</feature>
<sequence length="227" mass="23267">MEAESVRFVDRAPVRGAAALVLLFALPAALVGLDRAVVALHGRGIDPLTGGAMMLAVILLMGLIGGLVAVCVPFGRAAVVLLVLGSLLLFVGIGFRWFAVTADADRQALHDRGVVAAAVVRSHYQVDRSGGGLDAQVVFYSDVQLADGSVLSVESARSARPAVGGEVMVTYDPQDRAPARFGSRPGPPDGTAVTVNQAVAIAAALALAAALLAPRGTSPGRVRRSAR</sequence>
<keyword evidence="1" id="KW-0472">Membrane</keyword>
<dbReference type="RefSeq" id="WP_184922952.1">
    <property type="nucleotide sequence ID" value="NZ_JACHJR010000001.1"/>
</dbReference>
<feature type="transmembrane region" description="Helical" evidence="1">
    <location>
        <begin position="53"/>
        <end position="72"/>
    </location>
</feature>
<dbReference type="AlphaFoldDB" id="A0A7W7SIM9"/>
<evidence type="ECO:0000313" key="3">
    <source>
        <dbReference type="Proteomes" id="UP000573327"/>
    </source>
</evidence>
<keyword evidence="1" id="KW-1133">Transmembrane helix</keyword>
<evidence type="ECO:0000313" key="2">
    <source>
        <dbReference type="EMBL" id="MBB4951175.1"/>
    </source>
</evidence>
<feature type="transmembrane region" description="Helical" evidence="1">
    <location>
        <begin position="195"/>
        <end position="214"/>
    </location>
</feature>
<dbReference type="EMBL" id="JACHJR010000001">
    <property type="protein sequence ID" value="MBB4951175.1"/>
    <property type="molecule type" value="Genomic_DNA"/>
</dbReference>
<protein>
    <recommendedName>
        <fullName evidence="4">DUF3592 domain-containing protein</fullName>
    </recommendedName>
</protein>
<evidence type="ECO:0000256" key="1">
    <source>
        <dbReference type="SAM" id="Phobius"/>
    </source>
</evidence>
<comment type="caution">
    <text evidence="2">The sequence shown here is derived from an EMBL/GenBank/DDBJ whole genome shotgun (WGS) entry which is preliminary data.</text>
</comment>
<accession>A0A7W7SIM9</accession>
<keyword evidence="3" id="KW-1185">Reference proteome</keyword>